<accession>A0AA86N1N4</accession>
<dbReference type="KEGG" id="nti:DNFV4_03591"/>
<reference evidence="1" key="1">
    <citation type="submission" date="2022-10" db="EMBL/GenBank/DDBJ databases">
        <authorList>
            <person name="Koch H."/>
        </authorList>
    </citation>
    <scope>NUCLEOTIDE SEQUENCE</scope>
    <source>
        <strain evidence="1">DNF</strain>
    </source>
</reference>
<dbReference type="Proteomes" id="UP001179121">
    <property type="component" value="Chromosome"/>
</dbReference>
<sequence>MEALVLQTTQYVRVVAKAKRIACLAAKKSDLAAKVAAAPR</sequence>
<evidence type="ECO:0000313" key="1">
    <source>
        <dbReference type="EMBL" id="CAI4033158.1"/>
    </source>
</evidence>
<evidence type="ECO:0000313" key="2">
    <source>
        <dbReference type="Proteomes" id="UP001179121"/>
    </source>
</evidence>
<name>A0AA86N1N4_9BACT</name>
<dbReference type="AlphaFoldDB" id="A0AA86N1N4"/>
<organism evidence="1 2">
    <name type="scientific">Nitrospira tepida</name>
    <dbReference type="NCBI Taxonomy" id="2973512"/>
    <lineage>
        <taxon>Bacteria</taxon>
        <taxon>Pseudomonadati</taxon>
        <taxon>Nitrospirota</taxon>
        <taxon>Nitrospiria</taxon>
        <taxon>Nitrospirales</taxon>
        <taxon>Nitrospiraceae</taxon>
        <taxon>Nitrospira</taxon>
    </lineage>
</organism>
<keyword evidence="2" id="KW-1185">Reference proteome</keyword>
<gene>
    <name evidence="1" type="ORF">DNFV4_03591</name>
</gene>
<proteinExistence type="predicted"/>
<protein>
    <submittedName>
        <fullName evidence="1">Uncharacterized protein</fullName>
    </submittedName>
</protein>
<dbReference type="EMBL" id="OX365700">
    <property type="protein sequence ID" value="CAI4033158.1"/>
    <property type="molecule type" value="Genomic_DNA"/>
</dbReference>
<dbReference type="RefSeq" id="WP_289270123.1">
    <property type="nucleotide sequence ID" value="NZ_OX365700.1"/>
</dbReference>